<dbReference type="PANTHER" id="PTHR41807:SF1">
    <property type="entry name" value="GLUTATHIONE TRANSFERASE 3"/>
    <property type="match status" value="1"/>
</dbReference>
<dbReference type="InterPro" id="IPR038872">
    <property type="entry name" value="Put_GTT3"/>
</dbReference>
<evidence type="ECO:0000256" key="1">
    <source>
        <dbReference type="SAM" id="MobiDB-lite"/>
    </source>
</evidence>
<feature type="region of interest" description="Disordered" evidence="1">
    <location>
        <begin position="406"/>
        <end position="436"/>
    </location>
</feature>
<dbReference type="PANTHER" id="PTHR41807">
    <property type="entry name" value="GLUTATHIONE TRANSFERASE 3"/>
    <property type="match status" value="1"/>
</dbReference>
<feature type="compositionally biased region" description="Pro residues" evidence="1">
    <location>
        <begin position="70"/>
        <end position="79"/>
    </location>
</feature>
<accession>A0A409W7S6</accession>
<dbReference type="EMBL" id="NHYE01005334">
    <property type="protein sequence ID" value="PPQ74525.1"/>
    <property type="molecule type" value="Genomic_DNA"/>
</dbReference>
<name>A0A409W7S6_9AGAR</name>
<dbReference type="Proteomes" id="UP000284706">
    <property type="component" value="Unassembled WGS sequence"/>
</dbReference>
<protein>
    <recommendedName>
        <fullName evidence="4">SAP domain-containing protein</fullName>
    </recommendedName>
</protein>
<reference evidence="2 3" key="1">
    <citation type="journal article" date="2018" name="Evol. Lett.">
        <title>Horizontal gene cluster transfer increased hallucinogenic mushroom diversity.</title>
        <authorList>
            <person name="Reynolds H.T."/>
            <person name="Vijayakumar V."/>
            <person name="Gluck-Thaler E."/>
            <person name="Korotkin H.B."/>
            <person name="Matheny P.B."/>
            <person name="Slot J.C."/>
        </authorList>
    </citation>
    <scope>NUCLEOTIDE SEQUENCE [LARGE SCALE GENOMIC DNA]</scope>
    <source>
        <strain evidence="2 3">SRW20</strain>
    </source>
</reference>
<dbReference type="STRING" id="231916.A0A409W7S6"/>
<dbReference type="GO" id="GO:0016020">
    <property type="term" value="C:membrane"/>
    <property type="evidence" value="ECO:0007669"/>
    <property type="project" value="TreeGrafter"/>
</dbReference>
<feature type="region of interest" description="Disordered" evidence="1">
    <location>
        <begin position="311"/>
        <end position="330"/>
    </location>
</feature>
<comment type="caution">
    <text evidence="2">The sequence shown here is derived from an EMBL/GenBank/DDBJ whole genome shotgun (WGS) entry which is preliminary data.</text>
</comment>
<dbReference type="InParanoid" id="A0A409W7S6"/>
<proteinExistence type="predicted"/>
<dbReference type="AlphaFoldDB" id="A0A409W7S6"/>
<evidence type="ECO:0000313" key="3">
    <source>
        <dbReference type="Proteomes" id="UP000284706"/>
    </source>
</evidence>
<evidence type="ECO:0000313" key="2">
    <source>
        <dbReference type="EMBL" id="PPQ74525.1"/>
    </source>
</evidence>
<feature type="compositionally biased region" description="Basic and acidic residues" evidence="1">
    <location>
        <begin position="107"/>
        <end position="119"/>
    </location>
</feature>
<evidence type="ECO:0008006" key="4">
    <source>
        <dbReference type="Google" id="ProtNLM"/>
    </source>
</evidence>
<feature type="compositionally biased region" description="Polar residues" evidence="1">
    <location>
        <begin position="128"/>
        <end position="139"/>
    </location>
</feature>
<organism evidence="2 3">
    <name type="scientific">Gymnopilus dilepis</name>
    <dbReference type="NCBI Taxonomy" id="231916"/>
    <lineage>
        <taxon>Eukaryota</taxon>
        <taxon>Fungi</taxon>
        <taxon>Dikarya</taxon>
        <taxon>Basidiomycota</taxon>
        <taxon>Agaricomycotina</taxon>
        <taxon>Agaricomycetes</taxon>
        <taxon>Agaricomycetidae</taxon>
        <taxon>Agaricales</taxon>
        <taxon>Agaricineae</taxon>
        <taxon>Hymenogastraceae</taxon>
        <taxon>Gymnopilus</taxon>
    </lineage>
</organism>
<gene>
    <name evidence="2" type="ORF">CVT26_007921</name>
</gene>
<dbReference type="OrthoDB" id="5569309at2759"/>
<feature type="compositionally biased region" description="Basic and acidic residues" evidence="1">
    <location>
        <begin position="416"/>
        <end position="430"/>
    </location>
</feature>
<sequence length="436" mass="48047">MAPVAYSGALQPKKKSELQEIAIALRISDQGTKDDLHARIKKHLDNNQDALEDNPVFAGLFGRRKRSVQPQPPPVPPPSSRFAPVESTHDNKPRSSTGRSRVTALDPIREGTPVKDLRDVSSFLKQPLSPQDSNSTPANSPRRDEPITPSSLPPLPPSAPTSVVKKVVEQLPKPSEVKAAVEARQQEVLQNGYELLLALRAFLSNSRNIWSLTSVFELLYILSVTIPWKTVQVRPFHFLSSTEVAHQLNAFLPQVPISPRGDLGPKFDLRYPPSGVFQTYAFWAVVFHWAVPTLILPTLVGCLISFNPNQPPKPKSKSPTTPSPSKRPVAPLDPLSASIVRLAVQTAYPYTTIATRTGVVGIDVLGSQWRIWSASVGLAFAFAEAISGTPQAVAKTVLHEQRRGIKYDLEEEDNDRESTPTRRALMSREDVENEVD</sequence>
<keyword evidence="3" id="KW-1185">Reference proteome</keyword>
<feature type="region of interest" description="Disordered" evidence="1">
    <location>
        <begin position="60"/>
        <end position="161"/>
    </location>
</feature>
<feature type="compositionally biased region" description="Low complexity" evidence="1">
    <location>
        <begin position="317"/>
        <end position="326"/>
    </location>
</feature>